<accession>A0ABY7DW96</accession>
<keyword evidence="8 9" id="KW-0325">Glycoprotein</keyword>
<keyword evidence="3 9" id="KW-0808">Transferase</keyword>
<dbReference type="EC" id="2.8.2.-" evidence="9"/>
<evidence type="ECO:0000256" key="7">
    <source>
        <dbReference type="ARBA" id="ARBA00023136"/>
    </source>
</evidence>
<dbReference type="EMBL" id="CP111014">
    <property type="protein sequence ID" value="WAQ99215.1"/>
    <property type="molecule type" value="Genomic_DNA"/>
</dbReference>
<comment type="similarity">
    <text evidence="2 9">Belongs to the sulfotransferase 2 family.</text>
</comment>
<evidence type="ECO:0000256" key="1">
    <source>
        <dbReference type="ARBA" id="ARBA00004323"/>
    </source>
</evidence>
<evidence type="ECO:0000313" key="11">
    <source>
        <dbReference type="Proteomes" id="UP001164746"/>
    </source>
</evidence>
<dbReference type="InterPro" id="IPR018011">
    <property type="entry name" value="Carb_sulfotrans_8-10"/>
</dbReference>
<keyword evidence="9" id="KW-0119">Carbohydrate metabolism</keyword>
<dbReference type="Pfam" id="PF03567">
    <property type="entry name" value="Sulfotransfer_2"/>
    <property type="match status" value="2"/>
</dbReference>
<evidence type="ECO:0000256" key="3">
    <source>
        <dbReference type="ARBA" id="ARBA00022679"/>
    </source>
</evidence>
<keyword evidence="11" id="KW-1185">Reference proteome</keyword>
<evidence type="ECO:0000256" key="2">
    <source>
        <dbReference type="ARBA" id="ARBA00006339"/>
    </source>
</evidence>
<organism evidence="10 11">
    <name type="scientific">Mya arenaria</name>
    <name type="common">Soft-shell clam</name>
    <dbReference type="NCBI Taxonomy" id="6604"/>
    <lineage>
        <taxon>Eukaryota</taxon>
        <taxon>Metazoa</taxon>
        <taxon>Spiralia</taxon>
        <taxon>Lophotrochozoa</taxon>
        <taxon>Mollusca</taxon>
        <taxon>Bivalvia</taxon>
        <taxon>Autobranchia</taxon>
        <taxon>Heteroconchia</taxon>
        <taxon>Euheterodonta</taxon>
        <taxon>Imparidentia</taxon>
        <taxon>Neoheterodontei</taxon>
        <taxon>Myida</taxon>
        <taxon>Myoidea</taxon>
        <taxon>Myidae</taxon>
        <taxon>Mya</taxon>
    </lineage>
</organism>
<proteinExistence type="inferred from homology"/>
<keyword evidence="7" id="KW-0472">Membrane</keyword>
<dbReference type="PANTHER" id="PTHR12137">
    <property type="entry name" value="CARBOHYDRATE SULFOTRANSFERASE"/>
    <property type="match status" value="1"/>
</dbReference>
<protein>
    <recommendedName>
        <fullName evidence="9">Carbohydrate sulfotransferase</fullName>
        <ecNumber evidence="9">2.8.2.-</ecNumber>
    </recommendedName>
</protein>
<keyword evidence="4" id="KW-0812">Transmembrane</keyword>
<keyword evidence="9" id="KW-0735">Signal-anchor</keyword>
<dbReference type="Proteomes" id="UP001164746">
    <property type="component" value="Chromosome 3"/>
</dbReference>
<evidence type="ECO:0000256" key="5">
    <source>
        <dbReference type="ARBA" id="ARBA00022989"/>
    </source>
</evidence>
<keyword evidence="6 9" id="KW-0333">Golgi apparatus</keyword>
<dbReference type="PANTHER" id="PTHR12137:SF54">
    <property type="entry name" value="CARBOHYDRATE SULFOTRANSFERASE"/>
    <property type="match status" value="1"/>
</dbReference>
<gene>
    <name evidence="10" type="ORF">MAR_023588</name>
</gene>
<reference evidence="10" key="1">
    <citation type="submission" date="2022-11" db="EMBL/GenBank/DDBJ databases">
        <title>Centuries of genome instability and evolution in soft-shell clam transmissible cancer (bioRxiv).</title>
        <authorList>
            <person name="Hart S.F.M."/>
            <person name="Yonemitsu M.A."/>
            <person name="Giersch R.M."/>
            <person name="Beal B.F."/>
            <person name="Arriagada G."/>
            <person name="Davis B.W."/>
            <person name="Ostrander E.A."/>
            <person name="Goff S.P."/>
            <person name="Metzger M.J."/>
        </authorList>
    </citation>
    <scope>NUCLEOTIDE SEQUENCE</scope>
    <source>
        <strain evidence="10">MELC-2E11</strain>
        <tissue evidence="10">Siphon/mantle</tissue>
    </source>
</reference>
<evidence type="ECO:0000313" key="10">
    <source>
        <dbReference type="EMBL" id="WAQ99215.1"/>
    </source>
</evidence>
<evidence type="ECO:0000256" key="9">
    <source>
        <dbReference type="RuleBase" id="RU364020"/>
    </source>
</evidence>
<name>A0ABY7DW96_MYAAR</name>
<keyword evidence="5" id="KW-1133">Transmembrane helix</keyword>
<dbReference type="InterPro" id="IPR005331">
    <property type="entry name" value="Sulfotransferase"/>
</dbReference>
<sequence>MQHREVPLAPVLVGVDEDTATSNSYVEKVVKQRLQKVREFCAKNIKVNIWENLRPTGQVWSSMKHDIHYCLTPKIGCTYWKRVMRFIAGDYNTNLSISKPRDIDRKYVHYGNMKYIRHVDLQSTMVRGEMSKGRSFMFTREPYGRLWSAYIDKFLLPDFWRTDAQAVINKVRRNATDEQRLCANDVTFAEFLQYIVASYPRKLNEHWQPVYKICDPCLVVYDVIGKQETFANDSNYILQKFGLGYLIPTPVTNLPLGTTQESGYKRTFKETSRQGEDEDTATGSSYVEKVVKQRLQKVRDFCAKNINVDNWENLKPTGEVWSSMKHDIHYCVTPKIGCTYWKQVMRFIAGDYNTNLSISKPRDIDRNYVHFESLKYIRHGGLESAMTRGEMSKGHSFMFTREPYSRLWSAYVDKFLLPDFWRFKIVKGD</sequence>
<comment type="subcellular location">
    <subcellularLocation>
        <location evidence="1 9">Golgi apparatus membrane</location>
        <topology evidence="1 9">Single-pass type II membrane protein</topology>
    </subcellularLocation>
</comment>
<evidence type="ECO:0000256" key="4">
    <source>
        <dbReference type="ARBA" id="ARBA00022692"/>
    </source>
</evidence>
<evidence type="ECO:0000256" key="6">
    <source>
        <dbReference type="ARBA" id="ARBA00023034"/>
    </source>
</evidence>
<evidence type="ECO:0000256" key="8">
    <source>
        <dbReference type="ARBA" id="ARBA00023180"/>
    </source>
</evidence>